<feature type="transmembrane region" description="Helical" evidence="2">
    <location>
        <begin position="35"/>
        <end position="59"/>
    </location>
</feature>
<dbReference type="Proteomes" id="UP000612585">
    <property type="component" value="Unassembled WGS sequence"/>
</dbReference>
<evidence type="ECO:0000256" key="1">
    <source>
        <dbReference type="SAM" id="MobiDB-lite"/>
    </source>
</evidence>
<name>A0A8J3ZL25_9ACTN</name>
<evidence type="ECO:0000313" key="3">
    <source>
        <dbReference type="EMBL" id="GIJ64758.1"/>
    </source>
</evidence>
<dbReference type="RefSeq" id="WP_204014162.1">
    <property type="nucleotide sequence ID" value="NZ_BOPG01000127.1"/>
</dbReference>
<sequence>MTGWKLVAAWASAVVFGLTLVGLGVFFVITGLDDAVLWASVIGVFATLIGVGLSGYGVLLARRAAGPGPAPAGPGGGGRQRVDAWRDAFTAVGDQRFGGATGSGASGSGAGSGRAGGVEQDVRAGRDAFAAGGDQHFGQRRPR</sequence>
<dbReference type="AlphaFoldDB" id="A0A8J3ZL25"/>
<keyword evidence="2" id="KW-0812">Transmembrane</keyword>
<keyword evidence="2" id="KW-0472">Membrane</keyword>
<evidence type="ECO:0000313" key="4">
    <source>
        <dbReference type="Proteomes" id="UP000612585"/>
    </source>
</evidence>
<reference evidence="3" key="1">
    <citation type="submission" date="2021-01" db="EMBL/GenBank/DDBJ databases">
        <title>Whole genome shotgun sequence of Virgisporangium aurantiacum NBRC 16421.</title>
        <authorList>
            <person name="Komaki H."/>
            <person name="Tamura T."/>
        </authorList>
    </citation>
    <scope>NUCLEOTIDE SEQUENCE</scope>
    <source>
        <strain evidence="3">NBRC 16421</strain>
    </source>
</reference>
<keyword evidence="4" id="KW-1185">Reference proteome</keyword>
<proteinExistence type="predicted"/>
<accession>A0A8J3ZL25</accession>
<keyword evidence="2" id="KW-1133">Transmembrane helix</keyword>
<comment type="caution">
    <text evidence="3">The sequence shown here is derived from an EMBL/GenBank/DDBJ whole genome shotgun (WGS) entry which is preliminary data.</text>
</comment>
<feature type="transmembrane region" description="Helical" evidence="2">
    <location>
        <begin position="7"/>
        <end position="29"/>
    </location>
</feature>
<organism evidence="3 4">
    <name type="scientific">Virgisporangium aurantiacum</name>
    <dbReference type="NCBI Taxonomy" id="175570"/>
    <lineage>
        <taxon>Bacteria</taxon>
        <taxon>Bacillati</taxon>
        <taxon>Actinomycetota</taxon>
        <taxon>Actinomycetes</taxon>
        <taxon>Micromonosporales</taxon>
        <taxon>Micromonosporaceae</taxon>
        <taxon>Virgisporangium</taxon>
    </lineage>
</organism>
<protein>
    <submittedName>
        <fullName evidence="3">Uncharacterized protein</fullName>
    </submittedName>
</protein>
<evidence type="ECO:0000256" key="2">
    <source>
        <dbReference type="SAM" id="Phobius"/>
    </source>
</evidence>
<gene>
    <name evidence="3" type="ORF">Vau01_122740</name>
</gene>
<feature type="region of interest" description="Disordered" evidence="1">
    <location>
        <begin position="94"/>
        <end position="143"/>
    </location>
</feature>
<dbReference type="EMBL" id="BOPG01000127">
    <property type="protein sequence ID" value="GIJ64758.1"/>
    <property type="molecule type" value="Genomic_DNA"/>
</dbReference>
<feature type="compositionally biased region" description="Gly residues" evidence="1">
    <location>
        <begin position="99"/>
        <end position="116"/>
    </location>
</feature>